<evidence type="ECO:0000256" key="4">
    <source>
        <dbReference type="ARBA" id="ARBA00022692"/>
    </source>
</evidence>
<dbReference type="SUPFAM" id="SSF56935">
    <property type="entry name" value="Porins"/>
    <property type="match status" value="1"/>
</dbReference>
<feature type="domain" description="TonB-dependent receptor plug" evidence="12">
    <location>
        <begin position="152"/>
        <end position="259"/>
    </location>
</feature>
<comment type="subcellular location">
    <subcellularLocation>
        <location evidence="1">Cell outer membrane</location>
        <topology evidence="1">Multi-pass membrane protein</topology>
    </subcellularLocation>
</comment>
<evidence type="ECO:0000256" key="3">
    <source>
        <dbReference type="ARBA" id="ARBA00022452"/>
    </source>
</evidence>
<dbReference type="InterPro" id="IPR039426">
    <property type="entry name" value="TonB-dep_rcpt-like"/>
</dbReference>
<dbReference type="Proteomes" id="UP000584867">
    <property type="component" value="Unassembled WGS sequence"/>
</dbReference>
<name>A0A7W8E8P2_9BACT</name>
<keyword evidence="5" id="KW-0732">Signal</keyword>
<dbReference type="SUPFAM" id="SSF49464">
    <property type="entry name" value="Carboxypeptidase regulatory domain-like"/>
    <property type="match status" value="1"/>
</dbReference>
<gene>
    <name evidence="13" type="ORF">HDF15_001173</name>
</gene>
<dbReference type="GO" id="GO:0044718">
    <property type="term" value="P:siderophore transmembrane transport"/>
    <property type="evidence" value="ECO:0007669"/>
    <property type="project" value="TreeGrafter"/>
</dbReference>
<dbReference type="PANTHER" id="PTHR30069">
    <property type="entry name" value="TONB-DEPENDENT OUTER MEMBRANE RECEPTOR"/>
    <property type="match status" value="1"/>
</dbReference>
<keyword evidence="4" id="KW-0812">Transmembrane</keyword>
<proteinExistence type="inferred from homology"/>
<evidence type="ECO:0000256" key="7">
    <source>
        <dbReference type="ARBA" id="ARBA00023136"/>
    </source>
</evidence>
<comment type="caution">
    <text evidence="13">The sequence shown here is derived from an EMBL/GenBank/DDBJ whole genome shotgun (WGS) entry which is preliminary data.</text>
</comment>
<accession>A0A7W8E8P2</accession>
<dbReference type="InterPro" id="IPR000531">
    <property type="entry name" value="Beta-barrel_TonB"/>
</dbReference>
<evidence type="ECO:0000256" key="8">
    <source>
        <dbReference type="ARBA" id="ARBA00023170"/>
    </source>
</evidence>
<dbReference type="InterPro" id="IPR036942">
    <property type="entry name" value="Beta-barrel_TonB_sf"/>
</dbReference>
<keyword evidence="2" id="KW-0813">Transport</keyword>
<evidence type="ECO:0000256" key="9">
    <source>
        <dbReference type="ARBA" id="ARBA00023237"/>
    </source>
</evidence>
<dbReference type="Gene3D" id="2.170.130.10">
    <property type="entry name" value="TonB-dependent receptor, plug domain"/>
    <property type="match status" value="1"/>
</dbReference>
<dbReference type="RefSeq" id="WP_184253567.1">
    <property type="nucleotide sequence ID" value="NZ_JACHIO010000004.1"/>
</dbReference>
<protein>
    <submittedName>
        <fullName evidence="13">Iron complex outermembrane receptor protein</fullName>
    </submittedName>
</protein>
<evidence type="ECO:0000259" key="11">
    <source>
        <dbReference type="Pfam" id="PF00593"/>
    </source>
</evidence>
<dbReference type="Gene3D" id="2.40.170.20">
    <property type="entry name" value="TonB-dependent receptor, beta-barrel domain"/>
    <property type="match status" value="1"/>
</dbReference>
<evidence type="ECO:0000256" key="5">
    <source>
        <dbReference type="ARBA" id="ARBA00022729"/>
    </source>
</evidence>
<dbReference type="GO" id="GO:0015344">
    <property type="term" value="F:siderophore uptake transmembrane transporter activity"/>
    <property type="evidence" value="ECO:0007669"/>
    <property type="project" value="TreeGrafter"/>
</dbReference>
<evidence type="ECO:0000259" key="12">
    <source>
        <dbReference type="Pfam" id="PF07715"/>
    </source>
</evidence>
<evidence type="ECO:0000256" key="10">
    <source>
        <dbReference type="RuleBase" id="RU003357"/>
    </source>
</evidence>
<dbReference type="InterPro" id="IPR008969">
    <property type="entry name" value="CarboxyPept-like_regulatory"/>
</dbReference>
<evidence type="ECO:0000256" key="1">
    <source>
        <dbReference type="ARBA" id="ARBA00004571"/>
    </source>
</evidence>
<dbReference type="EMBL" id="JACHIO010000004">
    <property type="protein sequence ID" value="MBB5062836.1"/>
    <property type="molecule type" value="Genomic_DNA"/>
</dbReference>
<reference evidence="13 14" key="1">
    <citation type="submission" date="2020-08" db="EMBL/GenBank/DDBJ databases">
        <title>Genomic Encyclopedia of Type Strains, Phase IV (KMG-V): Genome sequencing to study the core and pangenomes of soil and plant-associated prokaryotes.</title>
        <authorList>
            <person name="Whitman W."/>
        </authorList>
    </citation>
    <scope>NUCLEOTIDE SEQUENCE [LARGE SCALE GENOMIC DNA]</scope>
    <source>
        <strain evidence="13 14">X5P3</strain>
    </source>
</reference>
<evidence type="ECO:0000313" key="14">
    <source>
        <dbReference type="Proteomes" id="UP000584867"/>
    </source>
</evidence>
<dbReference type="PANTHER" id="PTHR30069:SF29">
    <property type="entry name" value="HEMOGLOBIN AND HEMOGLOBIN-HAPTOGLOBIN-BINDING PROTEIN 1-RELATED"/>
    <property type="match status" value="1"/>
</dbReference>
<dbReference type="InterPro" id="IPR012910">
    <property type="entry name" value="Plug_dom"/>
</dbReference>
<dbReference type="Pfam" id="PF13620">
    <property type="entry name" value="CarboxypepD_reg"/>
    <property type="match status" value="1"/>
</dbReference>
<evidence type="ECO:0000256" key="2">
    <source>
        <dbReference type="ARBA" id="ARBA00022448"/>
    </source>
</evidence>
<keyword evidence="6 10" id="KW-0798">TonB box</keyword>
<dbReference type="InterPro" id="IPR037066">
    <property type="entry name" value="Plug_dom_sf"/>
</dbReference>
<keyword evidence="8 13" id="KW-0675">Receptor</keyword>
<keyword evidence="3" id="KW-1134">Transmembrane beta strand</keyword>
<dbReference type="GO" id="GO:0009279">
    <property type="term" value="C:cell outer membrane"/>
    <property type="evidence" value="ECO:0007669"/>
    <property type="project" value="UniProtKB-SubCell"/>
</dbReference>
<dbReference type="Pfam" id="PF07715">
    <property type="entry name" value="Plug"/>
    <property type="match status" value="1"/>
</dbReference>
<feature type="domain" description="TonB-dependent receptor-like beta-barrel" evidence="11">
    <location>
        <begin position="359"/>
        <end position="796"/>
    </location>
</feature>
<comment type="similarity">
    <text evidence="10">Belongs to the TonB-dependent receptor family.</text>
</comment>
<evidence type="ECO:0000313" key="13">
    <source>
        <dbReference type="EMBL" id="MBB5062836.1"/>
    </source>
</evidence>
<keyword evidence="7 10" id="KW-0472">Membrane</keyword>
<dbReference type="Gene3D" id="2.60.40.1120">
    <property type="entry name" value="Carboxypeptidase-like, regulatory domain"/>
    <property type="match status" value="1"/>
</dbReference>
<dbReference type="Pfam" id="PF00593">
    <property type="entry name" value="TonB_dep_Rec_b-barrel"/>
    <property type="match status" value="1"/>
</dbReference>
<keyword evidence="9" id="KW-0998">Cell outer membrane</keyword>
<organism evidence="13 14">
    <name type="scientific">Granulicella mallensis</name>
    <dbReference type="NCBI Taxonomy" id="940614"/>
    <lineage>
        <taxon>Bacteria</taxon>
        <taxon>Pseudomonadati</taxon>
        <taxon>Acidobacteriota</taxon>
        <taxon>Terriglobia</taxon>
        <taxon>Terriglobales</taxon>
        <taxon>Acidobacteriaceae</taxon>
        <taxon>Granulicella</taxon>
    </lineage>
</organism>
<sequence>MKQDLVKLWRCIVVASVFVIVFAASPIRMSGQQGPDTTLTGIILDPQGNAVQNATVTVKNESTNAVRKLTADAQGHFSSVDLPAGRYTVEVAAPGFAITDRTGLLITAGQSQDISIKLNIGNVSQQVTVDGSGADSDSIAAQTSPVQSLLNARSARSEISSEFIQQFTSPVADYTEIIQIVPGTFTINTNGVGLGQATTSFRGFQDGEYDITWDGIPFQDTNTPSHHSWAFFPGQWIGGVDFDRSPGSASTIGPTPFGGSVNLLSKEVPVQHAVRGTVSYGSFNTLLLDGEYDSGSIGANRKTSLSLDVHRLTSDGFETFNHQERNAGEIKVRYQFSDKTVLTGFSGVLILDANTPDANLPTRDQVAQFGYNFLLNDIPNDPSNYHYNKNHVPTDFEYVGVKSLFDHGWSLDVKPYTYSYNNHQHYTNIGSITTLTDTPTAADPNGYCATIQSNGRLPCGIDKLNSYRQYGETSTISQTSKYGVFRTGLWYNWSTTNRFQFPSDPLTGLDQTLPNFHETYYTNIYQPYAEYEYRAIPRLTLTGGLKYAYYNQNFTQFADDGKVVGNLNGAASINNVAGYHSYLPSADANYRIMNNWSVYGQFSKGSIIPPTSVFDVSTGKVSDLPKPTGVSTYQTGSVLKLKRLMLDGDFYYIKFQNTYSAFNPTDGQGDTLYFLGPDSFSKGVELETNVSLWKGLSFYANGTVGSATYTGAGVPSGLWVTNTPANTQGYGLTYQDKNIDLGIFDKRIGPQWNDNGSYHNQVYTDSFSTVNLFLNYTVKNHSRFNGTKIGLSFNNLLNAHDIVGVIPAASPNPLILPDGTTSPYLATTAISGGDQLTQTPGRSVMLTVTFGYTGKR</sequence>
<dbReference type="AlphaFoldDB" id="A0A7W8E8P2"/>
<evidence type="ECO:0000256" key="6">
    <source>
        <dbReference type="ARBA" id="ARBA00023077"/>
    </source>
</evidence>